<name>Q5DBU3_SCHJA</name>
<proteinExistence type="evidence at transcript level"/>
<dbReference type="AlphaFoldDB" id="Q5DBU3"/>
<sequence length="103" mass="12697">MEFLERTILAERVEFKHYDKKLRKIQKKINRKLGPKNRTFNDYVNCKINNLNAEHGLRLRTFFLKGLISRMRLTYGEYVTDEDEENWTICIMYHEEECQRKRH</sequence>
<accession>Q5DBU3</accession>
<reference evidence="1" key="1">
    <citation type="submission" date="2004-11" db="EMBL/GenBank/DDBJ databases">
        <title>The full-length cDNA sequences of Schistosoma japonicum genes.</title>
        <authorList>
            <person name="Han Z."/>
        </authorList>
    </citation>
    <scope>NUCLEOTIDE SEQUENCE</scope>
</reference>
<protein>
    <submittedName>
        <fullName evidence="1">SJCHGC02707 protein</fullName>
    </submittedName>
</protein>
<dbReference type="EMBL" id="AY814981">
    <property type="protein sequence ID" value="AAW26713.1"/>
    <property type="molecule type" value="mRNA"/>
</dbReference>
<organism evidence="1">
    <name type="scientific">Schistosoma japonicum</name>
    <name type="common">Blood fluke</name>
    <dbReference type="NCBI Taxonomy" id="6182"/>
    <lineage>
        <taxon>Eukaryota</taxon>
        <taxon>Metazoa</taxon>
        <taxon>Spiralia</taxon>
        <taxon>Lophotrochozoa</taxon>
        <taxon>Platyhelminthes</taxon>
        <taxon>Trematoda</taxon>
        <taxon>Digenea</taxon>
        <taxon>Strigeidida</taxon>
        <taxon>Schistosomatoidea</taxon>
        <taxon>Schistosomatidae</taxon>
        <taxon>Schistosoma</taxon>
    </lineage>
</organism>
<reference evidence="1" key="2">
    <citation type="journal article" date="2006" name="PLoS Pathog.">
        <title>New perspectives on host-parasite interplay by comparative transcriptomic and proteomic analyses of Schistosoma japonicum.</title>
        <authorList>
            <person name="Liu F."/>
            <person name="Lu J."/>
            <person name="Hu W."/>
            <person name="Wang S.Y."/>
            <person name="Cui S.J."/>
            <person name="Chi M."/>
            <person name="Yan Q."/>
            <person name="Wang X.R."/>
            <person name="Song H.D."/>
            <person name="Xu X.N."/>
            <person name="Wang J.J."/>
            <person name="Zhang X.L."/>
            <person name="Zhang X."/>
            <person name="Wang Z.Q."/>
            <person name="Xue C.L."/>
            <person name="Brindley P.J."/>
            <person name="McManus D.P."/>
            <person name="Yang P.Y."/>
            <person name="Feng Z."/>
            <person name="Chen Z."/>
            <person name="Han Z.G."/>
        </authorList>
    </citation>
    <scope>NUCLEOTIDE SEQUENCE</scope>
</reference>
<evidence type="ECO:0000313" key="1">
    <source>
        <dbReference type="EMBL" id="AAW26713.1"/>
    </source>
</evidence>